<dbReference type="InterPro" id="IPR005615">
    <property type="entry name" value="Glutathione_synthase"/>
</dbReference>
<name>A0ABR1B440_POLSC</name>
<dbReference type="EMBL" id="JAWJWF010000004">
    <property type="protein sequence ID" value="KAK6634281.1"/>
    <property type="molecule type" value="Genomic_DNA"/>
</dbReference>
<dbReference type="Gene3D" id="3.30.1490.80">
    <property type="match status" value="1"/>
</dbReference>
<dbReference type="Pfam" id="PF03917">
    <property type="entry name" value="GSH_synth_ATP"/>
    <property type="match status" value="1"/>
</dbReference>
<accession>A0ABR1B440</accession>
<comment type="caution">
    <text evidence="1">The sequence shown here is derived from an EMBL/GenBank/DDBJ whole genome shotgun (WGS) entry which is preliminary data.</text>
</comment>
<dbReference type="InterPro" id="IPR014049">
    <property type="entry name" value="Glutathione_synthase_N_euk"/>
</dbReference>
<proteinExistence type="predicted"/>
<reference evidence="1 2" key="1">
    <citation type="submission" date="2023-09" db="EMBL/GenBank/DDBJ databases">
        <title>Genomes of two closely related lineages of the louse Polyplax serrata with different host specificities.</title>
        <authorList>
            <person name="Martinu J."/>
            <person name="Tarabai H."/>
            <person name="Stefka J."/>
            <person name="Hypsa V."/>
        </authorList>
    </citation>
    <scope>NUCLEOTIDE SEQUENCE [LARGE SCALE GENOMIC DNA]</scope>
    <source>
        <strain evidence="1">98ZLc_SE</strain>
    </source>
</reference>
<dbReference type="PANTHER" id="PTHR11130:SF0">
    <property type="entry name" value="GLUTATHIONE SYNTHETASE"/>
    <property type="match status" value="1"/>
</dbReference>
<dbReference type="Proteomes" id="UP001359485">
    <property type="component" value="Unassembled WGS sequence"/>
</dbReference>
<evidence type="ECO:0000313" key="1">
    <source>
        <dbReference type="EMBL" id="KAK6634281.1"/>
    </source>
</evidence>
<evidence type="ECO:0000313" key="2">
    <source>
        <dbReference type="Proteomes" id="UP001359485"/>
    </source>
</evidence>
<sequence length="188" mass="21263">MEVPKMNSCLPVPIDKRIFSDLVDRAKDWALMHGAGMRSKTNFNPDSLNFAPFVLLPSAFPRSEFEKAVNLQTVLNELIHNVAHDYEFLKETLSSTIKADDFTKKLFDIYEVVRAEGYAQVGGNDFSQITLHIFYYSAWLFDIRTSDCELVLPILRIIPQSVVIDLQYHDKGYLSLGDSSPPLGDNSA</sequence>
<organism evidence="1 2">
    <name type="scientific">Polyplax serrata</name>
    <name type="common">Common mouse louse</name>
    <dbReference type="NCBI Taxonomy" id="468196"/>
    <lineage>
        <taxon>Eukaryota</taxon>
        <taxon>Metazoa</taxon>
        <taxon>Ecdysozoa</taxon>
        <taxon>Arthropoda</taxon>
        <taxon>Hexapoda</taxon>
        <taxon>Insecta</taxon>
        <taxon>Pterygota</taxon>
        <taxon>Neoptera</taxon>
        <taxon>Paraneoptera</taxon>
        <taxon>Psocodea</taxon>
        <taxon>Troctomorpha</taxon>
        <taxon>Phthiraptera</taxon>
        <taxon>Anoplura</taxon>
        <taxon>Polyplacidae</taxon>
        <taxon>Polyplax</taxon>
    </lineage>
</organism>
<dbReference type="SUPFAM" id="SSF56059">
    <property type="entry name" value="Glutathione synthetase ATP-binding domain-like"/>
    <property type="match status" value="1"/>
</dbReference>
<protein>
    <submittedName>
        <fullName evidence="1">Uncharacterized protein</fullName>
    </submittedName>
</protein>
<gene>
    <name evidence="1" type="ORF">RUM44_004892</name>
</gene>
<dbReference type="PANTHER" id="PTHR11130">
    <property type="entry name" value="GLUTATHIONE SYNTHETASE"/>
    <property type="match status" value="1"/>
</dbReference>
<keyword evidence="2" id="KW-1185">Reference proteome</keyword>